<sequence>MKTILPLYGPSALLLGLGLLAAAPARAQQLPASADTVRFPVRYCTALPSLQMTQWDDDYSRYQRWLTPEIRKTQMGMSYQREGVQTWWCRPSASPHAQLDTATVVRDAGKLQGNWRVVANRVITHLDSVSFTDKRIYRTARLRPNEEPGTLQITDQKFSLTDTGHAGKKPKTRTSNYELINQRYLLLYRGSKAGGAVSQVGLDAAGRLVLHNCGVEERKVNGRYIVYQTVINQVIFERQ</sequence>
<name>A0A3S0JB95_9BACT</name>
<protein>
    <submittedName>
        <fullName evidence="2">Uncharacterized protein</fullName>
    </submittedName>
</protein>
<gene>
    <name evidence="2" type="ORF">EJV47_22330</name>
</gene>
<keyword evidence="1" id="KW-0732">Signal</keyword>
<dbReference type="RefSeq" id="WP_126695432.1">
    <property type="nucleotide sequence ID" value="NZ_RXOF01000016.1"/>
</dbReference>
<organism evidence="2 3">
    <name type="scientific">Hymenobacter gummosus</name>
    <dbReference type="NCBI Taxonomy" id="1776032"/>
    <lineage>
        <taxon>Bacteria</taxon>
        <taxon>Pseudomonadati</taxon>
        <taxon>Bacteroidota</taxon>
        <taxon>Cytophagia</taxon>
        <taxon>Cytophagales</taxon>
        <taxon>Hymenobacteraceae</taxon>
        <taxon>Hymenobacter</taxon>
    </lineage>
</organism>
<evidence type="ECO:0000313" key="3">
    <source>
        <dbReference type="Proteomes" id="UP000282184"/>
    </source>
</evidence>
<keyword evidence="3" id="KW-1185">Reference proteome</keyword>
<dbReference type="Proteomes" id="UP000282184">
    <property type="component" value="Unassembled WGS sequence"/>
</dbReference>
<feature type="chain" id="PRO_5018638439" evidence="1">
    <location>
        <begin position="28"/>
        <end position="239"/>
    </location>
</feature>
<accession>A0A3S0JB95</accession>
<evidence type="ECO:0000256" key="1">
    <source>
        <dbReference type="SAM" id="SignalP"/>
    </source>
</evidence>
<dbReference type="OrthoDB" id="881845at2"/>
<dbReference type="EMBL" id="RXOF01000016">
    <property type="protein sequence ID" value="RTQ46268.1"/>
    <property type="molecule type" value="Genomic_DNA"/>
</dbReference>
<dbReference type="AlphaFoldDB" id="A0A3S0JB95"/>
<reference evidence="2 3" key="1">
    <citation type="submission" date="2018-12" db="EMBL/GenBank/DDBJ databases">
        <title>Hymenobacter gummosus sp. nov., isolated from a spring.</title>
        <authorList>
            <person name="Nie L."/>
        </authorList>
    </citation>
    <scope>NUCLEOTIDE SEQUENCE [LARGE SCALE GENOMIC DNA]</scope>
    <source>
        <strain evidence="2 3">KCTC 52166</strain>
    </source>
</reference>
<feature type="signal peptide" evidence="1">
    <location>
        <begin position="1"/>
        <end position="27"/>
    </location>
</feature>
<comment type="caution">
    <text evidence="2">The sequence shown here is derived from an EMBL/GenBank/DDBJ whole genome shotgun (WGS) entry which is preliminary data.</text>
</comment>
<evidence type="ECO:0000313" key="2">
    <source>
        <dbReference type="EMBL" id="RTQ46268.1"/>
    </source>
</evidence>
<proteinExistence type="predicted"/>